<feature type="compositionally biased region" description="Basic and acidic residues" evidence="1">
    <location>
        <begin position="148"/>
        <end position="164"/>
    </location>
</feature>
<proteinExistence type="predicted"/>
<feature type="compositionally biased region" description="Acidic residues" evidence="1">
    <location>
        <begin position="126"/>
        <end position="135"/>
    </location>
</feature>
<comment type="caution">
    <text evidence="2">The sequence shown here is derived from an EMBL/GenBank/DDBJ whole genome shotgun (WGS) entry which is preliminary data.</text>
</comment>
<organism evidence="2 3">
    <name type="scientific">Mycena pura</name>
    <dbReference type="NCBI Taxonomy" id="153505"/>
    <lineage>
        <taxon>Eukaryota</taxon>
        <taxon>Fungi</taxon>
        <taxon>Dikarya</taxon>
        <taxon>Basidiomycota</taxon>
        <taxon>Agaricomycotina</taxon>
        <taxon>Agaricomycetes</taxon>
        <taxon>Agaricomycetidae</taxon>
        <taxon>Agaricales</taxon>
        <taxon>Marasmiineae</taxon>
        <taxon>Mycenaceae</taxon>
        <taxon>Mycena</taxon>
    </lineage>
</organism>
<dbReference type="Proteomes" id="UP001219525">
    <property type="component" value="Unassembled WGS sequence"/>
</dbReference>
<dbReference type="AlphaFoldDB" id="A0AAD6UZ41"/>
<sequence length="205" mass="22629">MSKKTDKGKKRATLAELANNHLLEDAKKVRCSFRDPETGLRTRVNKRKDNKVSASAGSEVDLGDLVRTPLQVYFHGDIVNDLLMRMWKMEFKVAQLELGQKAAGLLQIKGLSSRPGPSRIVKGEDVEMGEPEGELEPERILEVGQPENESRVEAPVGGEERPVGEGEPAIVPEEIEEEVQCDVPMDAPVEPQATTPVDVPEPDQR</sequence>
<reference evidence="2" key="1">
    <citation type="submission" date="2023-03" db="EMBL/GenBank/DDBJ databases">
        <title>Massive genome expansion in bonnet fungi (Mycena s.s.) driven by repeated elements and novel gene families across ecological guilds.</title>
        <authorList>
            <consortium name="Lawrence Berkeley National Laboratory"/>
            <person name="Harder C.B."/>
            <person name="Miyauchi S."/>
            <person name="Viragh M."/>
            <person name="Kuo A."/>
            <person name="Thoen E."/>
            <person name="Andreopoulos B."/>
            <person name="Lu D."/>
            <person name="Skrede I."/>
            <person name="Drula E."/>
            <person name="Henrissat B."/>
            <person name="Morin E."/>
            <person name="Kohler A."/>
            <person name="Barry K."/>
            <person name="LaButti K."/>
            <person name="Morin E."/>
            <person name="Salamov A."/>
            <person name="Lipzen A."/>
            <person name="Mereny Z."/>
            <person name="Hegedus B."/>
            <person name="Baldrian P."/>
            <person name="Stursova M."/>
            <person name="Weitz H."/>
            <person name="Taylor A."/>
            <person name="Grigoriev I.V."/>
            <person name="Nagy L.G."/>
            <person name="Martin F."/>
            <person name="Kauserud H."/>
        </authorList>
    </citation>
    <scope>NUCLEOTIDE SEQUENCE</scope>
    <source>
        <strain evidence="2">9144</strain>
    </source>
</reference>
<evidence type="ECO:0000313" key="2">
    <source>
        <dbReference type="EMBL" id="KAJ7198712.1"/>
    </source>
</evidence>
<gene>
    <name evidence="2" type="ORF">GGX14DRAFT_573151</name>
</gene>
<name>A0AAD6UZ41_9AGAR</name>
<protein>
    <submittedName>
        <fullName evidence="2">Uncharacterized protein</fullName>
    </submittedName>
</protein>
<evidence type="ECO:0000256" key="1">
    <source>
        <dbReference type="SAM" id="MobiDB-lite"/>
    </source>
</evidence>
<dbReference type="EMBL" id="JARJCW010000071">
    <property type="protein sequence ID" value="KAJ7198712.1"/>
    <property type="molecule type" value="Genomic_DNA"/>
</dbReference>
<feature type="region of interest" description="Disordered" evidence="1">
    <location>
        <begin position="113"/>
        <end position="205"/>
    </location>
</feature>
<accession>A0AAD6UZ41</accession>
<evidence type="ECO:0000313" key="3">
    <source>
        <dbReference type="Proteomes" id="UP001219525"/>
    </source>
</evidence>
<keyword evidence="3" id="KW-1185">Reference proteome</keyword>